<dbReference type="InterPro" id="IPR011650">
    <property type="entry name" value="Peptidase_M20_dimer"/>
</dbReference>
<reference evidence="2 3" key="1">
    <citation type="submission" date="2020-08" db="EMBL/GenBank/DDBJ databases">
        <title>Genome public.</title>
        <authorList>
            <person name="Liu C."/>
            <person name="Sun Q."/>
        </authorList>
    </citation>
    <scope>NUCLEOTIDE SEQUENCE [LARGE SCALE GENOMIC DNA]</scope>
    <source>
        <strain evidence="2 3">BX10</strain>
    </source>
</reference>
<dbReference type="SUPFAM" id="SSF53187">
    <property type="entry name" value="Zn-dependent exopeptidases"/>
    <property type="match status" value="1"/>
</dbReference>
<dbReference type="Gene3D" id="3.40.630.10">
    <property type="entry name" value="Zn peptidases"/>
    <property type="match status" value="1"/>
</dbReference>
<proteinExistence type="predicted"/>
<dbReference type="InterPro" id="IPR036264">
    <property type="entry name" value="Bact_exopeptidase_dim_dom"/>
</dbReference>
<keyword evidence="3" id="KW-1185">Reference proteome</keyword>
<dbReference type="RefSeq" id="WP_262426583.1">
    <property type="nucleotide sequence ID" value="NZ_JACRTJ010000001.1"/>
</dbReference>
<dbReference type="Pfam" id="PF01546">
    <property type="entry name" value="Peptidase_M20"/>
    <property type="match status" value="1"/>
</dbReference>
<sequence length="456" mass="50097">MTSEGMTWIKANEKFLGEISDTIWGYAETGLKEYRSSAYLEDIFEKAGFTVRRGVAGMETAFVAEYGCGHPHIGLLAEYDALPGLSQAVSHEQKIYEKVPCAGHGCGHNALAAAVTGGGLAIAQDIQKGQVKGKVTVFGCPAEELLIGKGRMAEAGLFDECDVLLSCHPNDVNYVWARTSNAVWSGKFSFTGRTAHAAIDPYNGRSALDAVELMNVGANYLREHVTPDVRIHYVITNGGEVPNVVPKSAQVWYTIRAQNRESVQTLKARIQNLALGASIMTETTFETETVSDCSDVLRNKVLEQVLLESMKETGAPVWTEEEYRFAERISENVAEGLKRKAHSEYHLDGQVYRGLHTGIYDGFYREGETMAVSTDVGDASWRVPTGVFSFASTVIGSPGHSWLYTSCCGSSIARKGVSMAAQVLLRTAEKLYEDHKRIIMAAEEFKKEQTVREEMF</sequence>
<dbReference type="PANTHER" id="PTHR30575:SF0">
    <property type="entry name" value="XAA-ARG DIPEPTIDASE"/>
    <property type="match status" value="1"/>
</dbReference>
<dbReference type="InterPro" id="IPR052030">
    <property type="entry name" value="Peptidase_M20/M20A_hydrolases"/>
</dbReference>
<dbReference type="NCBIfam" id="TIGR01891">
    <property type="entry name" value="amidohydrolases"/>
    <property type="match status" value="1"/>
</dbReference>
<dbReference type="SUPFAM" id="SSF55031">
    <property type="entry name" value="Bacterial exopeptidase dimerisation domain"/>
    <property type="match status" value="1"/>
</dbReference>
<dbReference type="InterPro" id="IPR002933">
    <property type="entry name" value="Peptidase_M20"/>
</dbReference>
<dbReference type="Pfam" id="PF07687">
    <property type="entry name" value="M20_dimer"/>
    <property type="match status" value="1"/>
</dbReference>
<name>A0ABR7NNF2_9FIRM</name>
<accession>A0ABR7NNF2</accession>
<evidence type="ECO:0000313" key="2">
    <source>
        <dbReference type="EMBL" id="MBC8597651.1"/>
    </source>
</evidence>
<dbReference type="PANTHER" id="PTHR30575">
    <property type="entry name" value="PEPTIDASE M20"/>
    <property type="match status" value="1"/>
</dbReference>
<dbReference type="InterPro" id="IPR017439">
    <property type="entry name" value="Amidohydrolase"/>
</dbReference>
<evidence type="ECO:0000313" key="3">
    <source>
        <dbReference type="Proteomes" id="UP000647491"/>
    </source>
</evidence>
<dbReference type="InterPro" id="IPR017145">
    <property type="entry name" value="Aminobenzoyl-glu_utiliz_pB"/>
</dbReference>
<gene>
    <name evidence="2" type="ORF">H8708_00110</name>
</gene>
<comment type="caution">
    <text evidence="2">The sequence shown here is derived from an EMBL/GenBank/DDBJ whole genome shotgun (WGS) entry which is preliminary data.</text>
</comment>
<dbReference type="Proteomes" id="UP000647491">
    <property type="component" value="Unassembled WGS sequence"/>
</dbReference>
<dbReference type="Gene3D" id="3.30.70.360">
    <property type="match status" value="1"/>
</dbReference>
<dbReference type="EMBL" id="JACRTJ010000001">
    <property type="protein sequence ID" value="MBC8597651.1"/>
    <property type="molecule type" value="Genomic_DNA"/>
</dbReference>
<dbReference type="PIRSF" id="PIRSF037227">
    <property type="entry name" value="Aminobenzoyl-glu_utiliz_pB"/>
    <property type="match status" value="1"/>
</dbReference>
<feature type="domain" description="Peptidase M20 dimerisation" evidence="1">
    <location>
        <begin position="184"/>
        <end position="273"/>
    </location>
</feature>
<evidence type="ECO:0000259" key="1">
    <source>
        <dbReference type="Pfam" id="PF07687"/>
    </source>
</evidence>
<organism evidence="2 3">
    <name type="scientific">Enterocloster hominis</name>
    <name type="common">ex Liu et al. 2021</name>
    <dbReference type="NCBI Taxonomy" id="2763663"/>
    <lineage>
        <taxon>Bacteria</taxon>
        <taxon>Bacillati</taxon>
        <taxon>Bacillota</taxon>
        <taxon>Clostridia</taxon>
        <taxon>Lachnospirales</taxon>
        <taxon>Lachnospiraceae</taxon>
        <taxon>Enterocloster</taxon>
    </lineage>
</organism>
<protein>
    <submittedName>
        <fullName evidence="2">Amidohydrolase</fullName>
    </submittedName>
</protein>